<dbReference type="SUPFAM" id="SSF52540">
    <property type="entry name" value="P-loop containing nucleoside triphosphate hydrolases"/>
    <property type="match status" value="2"/>
</dbReference>
<dbReference type="Gene3D" id="3.40.50.300">
    <property type="entry name" value="P-loop containing nucleotide triphosphate hydrolases"/>
    <property type="match status" value="3"/>
</dbReference>
<feature type="region of interest" description="Disordered" evidence="4">
    <location>
        <begin position="182"/>
        <end position="217"/>
    </location>
</feature>
<feature type="domain" description="ABC transporter" evidence="5">
    <location>
        <begin position="282"/>
        <end position="488"/>
    </location>
</feature>
<evidence type="ECO:0000313" key="7">
    <source>
        <dbReference type="Proteomes" id="UP000501168"/>
    </source>
</evidence>
<keyword evidence="1" id="KW-0677">Repeat</keyword>
<accession>A0A6G9IBY5</accession>
<dbReference type="SMART" id="SM00382">
    <property type="entry name" value="AAA"/>
    <property type="match status" value="2"/>
</dbReference>
<dbReference type="KEGG" id="orb:IPMB12_08535"/>
<evidence type="ECO:0000256" key="1">
    <source>
        <dbReference type="ARBA" id="ARBA00022737"/>
    </source>
</evidence>
<dbReference type="InterPro" id="IPR050611">
    <property type="entry name" value="ABCF"/>
</dbReference>
<name>A0A6G9IBY5_9GAMM</name>
<dbReference type="InterPro" id="IPR003959">
    <property type="entry name" value="ATPase_AAA_core"/>
</dbReference>
<gene>
    <name evidence="6" type="ORF">IPMB12_08535</name>
</gene>
<evidence type="ECO:0000259" key="5">
    <source>
        <dbReference type="PROSITE" id="PS50893"/>
    </source>
</evidence>
<protein>
    <submittedName>
        <fullName evidence="6">ABC-F family ATP-binding cassette domain-containing protein</fullName>
    </submittedName>
</protein>
<dbReference type="EMBL" id="CP050253">
    <property type="protein sequence ID" value="QIQ21723.1"/>
    <property type="molecule type" value="Genomic_DNA"/>
</dbReference>
<dbReference type="InterPro" id="IPR003593">
    <property type="entry name" value="AAA+_ATPase"/>
</dbReference>
<dbReference type="InterPro" id="IPR017871">
    <property type="entry name" value="ABC_transporter-like_CS"/>
</dbReference>
<organism evidence="6 7">
    <name type="scientific">Zophobihabitans entericus</name>
    <dbReference type="NCBI Taxonomy" id="1635327"/>
    <lineage>
        <taxon>Bacteria</taxon>
        <taxon>Pseudomonadati</taxon>
        <taxon>Pseudomonadota</taxon>
        <taxon>Gammaproteobacteria</taxon>
        <taxon>Orbales</taxon>
        <taxon>Orbaceae</taxon>
        <taxon>Zophobihabitans</taxon>
    </lineage>
</organism>
<dbReference type="InterPro" id="IPR003439">
    <property type="entry name" value="ABC_transporter-like_ATP-bd"/>
</dbReference>
<dbReference type="Proteomes" id="UP000501168">
    <property type="component" value="Chromosome"/>
</dbReference>
<dbReference type="RefSeq" id="WP_166916823.1">
    <property type="nucleotide sequence ID" value="NZ_CP050253.1"/>
</dbReference>
<dbReference type="Pfam" id="PF13304">
    <property type="entry name" value="AAA_21"/>
    <property type="match status" value="1"/>
</dbReference>
<evidence type="ECO:0000256" key="3">
    <source>
        <dbReference type="ARBA" id="ARBA00022840"/>
    </source>
</evidence>
<evidence type="ECO:0000256" key="4">
    <source>
        <dbReference type="SAM" id="MobiDB-lite"/>
    </source>
</evidence>
<dbReference type="AlphaFoldDB" id="A0A6G9IBY5"/>
<evidence type="ECO:0000313" key="6">
    <source>
        <dbReference type="EMBL" id="QIQ21723.1"/>
    </source>
</evidence>
<dbReference type="PROSITE" id="PS50893">
    <property type="entry name" value="ABC_TRANSPORTER_2"/>
    <property type="match status" value="2"/>
</dbReference>
<proteinExistence type="predicted"/>
<feature type="domain" description="ABC transporter" evidence="5">
    <location>
        <begin position="5"/>
        <end position="182"/>
    </location>
</feature>
<keyword evidence="2" id="KW-0547">Nucleotide-binding</keyword>
<evidence type="ECO:0000256" key="2">
    <source>
        <dbReference type="ARBA" id="ARBA00022741"/>
    </source>
</evidence>
<dbReference type="InParanoid" id="A0A6G9IBY5"/>
<dbReference type="GO" id="GO:0016887">
    <property type="term" value="F:ATP hydrolysis activity"/>
    <property type="evidence" value="ECO:0007669"/>
    <property type="project" value="InterPro"/>
</dbReference>
<keyword evidence="3 6" id="KW-0067">ATP-binding</keyword>
<dbReference type="Pfam" id="PF00005">
    <property type="entry name" value="ABC_tran"/>
    <property type="match status" value="2"/>
</dbReference>
<keyword evidence="7" id="KW-1185">Reference proteome</keyword>
<feature type="compositionally biased region" description="Basic and acidic residues" evidence="4">
    <location>
        <begin position="193"/>
        <end position="205"/>
    </location>
</feature>
<dbReference type="PANTHER" id="PTHR19211:SF14">
    <property type="entry name" value="ATP-BINDING CASSETTE SUB-FAMILY F MEMBER 1"/>
    <property type="match status" value="1"/>
</dbReference>
<dbReference type="PROSITE" id="PS00211">
    <property type="entry name" value="ABC_TRANSPORTER_1"/>
    <property type="match status" value="1"/>
</dbReference>
<reference evidence="6 7" key="1">
    <citation type="submission" date="2020-03" db="EMBL/GenBank/DDBJ databases">
        <title>Complete genome sequence of Orbus sp. IPMB12 (BCRC 80908).</title>
        <authorList>
            <person name="Lo W.-S."/>
            <person name="Chang T.-H."/>
            <person name="Kuo C.-H."/>
        </authorList>
    </citation>
    <scope>NUCLEOTIDE SEQUENCE [LARGE SCALE GENOMIC DNA]</scope>
    <source>
        <strain evidence="6 7">IPMB12</strain>
    </source>
</reference>
<dbReference type="CDD" id="cd03221">
    <property type="entry name" value="ABCF_EF-3"/>
    <property type="match status" value="2"/>
</dbReference>
<sequence>MHSPIAINDLGLSFPHKTCFSHFSTTIYSGQKIAIIGDNGSGKSTLLTLLSHSHSANNIVHDGQISLPDNVIVGYLPQFFDNDKQLSGGQALNKQLSQVLAKHPNILLLDEPTNHLDHKNRKSLFALLERYQGTLLVVTHDPELITRCTTELWHINNQKITQFSGSYENYLSVNQQLKESIASQQRQLQQQQKELHNKRMQEQKRTARSKSKGLKSIQDKKWSPIVGHMKSSYAQENTGKKQKLIAEQKDKLQQQMSSLYLPKMLSPTFQLNPKIIKNSLVIEIRDGSLGYTKDSPLLNHLNLRCYSGDRLVIQGNNGSGKTTLLRAIYGDNTLFKTGSWHLPEPKDIGYLQQNYPELDLHLTVQQELEKSAPDWNEQQIRQHLNTFLFYKHEALNQTVETLSGGEKVRLSLAKITANPPVLLLLDEITNNIDLTTKEYLIQVLSGYTGTMILVSHDVLFLQQIGITAEFSLEALNAELINRNKNMRV</sequence>
<dbReference type="PANTHER" id="PTHR19211">
    <property type="entry name" value="ATP-BINDING TRANSPORT PROTEIN-RELATED"/>
    <property type="match status" value="1"/>
</dbReference>
<dbReference type="InterPro" id="IPR027417">
    <property type="entry name" value="P-loop_NTPase"/>
</dbReference>
<dbReference type="GO" id="GO:0005524">
    <property type="term" value="F:ATP binding"/>
    <property type="evidence" value="ECO:0007669"/>
    <property type="project" value="UniProtKB-KW"/>
</dbReference>